<keyword evidence="5 8" id="KW-0472">Membrane</keyword>
<reference evidence="9 10" key="1">
    <citation type="submission" date="2024-08" db="EMBL/GenBank/DDBJ databases">
        <title>Halobellus sp. MBLA0158 whole genome sequence.</title>
        <authorList>
            <person name="Hwang C.Y."/>
            <person name="Cho E.-S."/>
            <person name="Seo M.-J."/>
        </authorList>
    </citation>
    <scope>NUCLEOTIDE SEQUENCE [LARGE SCALE GENOMIC DNA]</scope>
    <source>
        <strain evidence="9 10">MBLA0158</strain>
    </source>
</reference>
<evidence type="ECO:0000256" key="1">
    <source>
        <dbReference type="ARBA" id="ARBA00004651"/>
    </source>
</evidence>
<dbReference type="GO" id="GO:0062054">
    <property type="term" value="F:fluoride channel activity"/>
    <property type="evidence" value="ECO:0007669"/>
    <property type="project" value="UniProtKB-UniRule"/>
</dbReference>
<dbReference type="Proteomes" id="UP001570511">
    <property type="component" value="Unassembled WGS sequence"/>
</dbReference>
<dbReference type="HAMAP" id="MF_00454">
    <property type="entry name" value="FluC"/>
    <property type="match status" value="1"/>
</dbReference>
<dbReference type="EMBL" id="JBGNYA010000001">
    <property type="protein sequence ID" value="MFA1612104.1"/>
    <property type="molecule type" value="Genomic_DNA"/>
</dbReference>
<comment type="caution">
    <text evidence="9">The sequence shown here is derived from an EMBL/GenBank/DDBJ whole genome shotgun (WGS) entry which is preliminary data.</text>
</comment>
<evidence type="ECO:0000256" key="2">
    <source>
        <dbReference type="ARBA" id="ARBA00022475"/>
    </source>
</evidence>
<evidence type="ECO:0000313" key="9">
    <source>
        <dbReference type="EMBL" id="MFA1612104.1"/>
    </source>
</evidence>
<evidence type="ECO:0000256" key="3">
    <source>
        <dbReference type="ARBA" id="ARBA00022692"/>
    </source>
</evidence>
<keyword evidence="3 8" id="KW-0812">Transmembrane</keyword>
<evidence type="ECO:0000256" key="8">
    <source>
        <dbReference type="HAMAP-Rule" id="MF_00454"/>
    </source>
</evidence>
<comment type="caution">
    <text evidence="8">Lacks conserved residue(s) required for the propagation of feature annotation.</text>
</comment>
<dbReference type="PANTHER" id="PTHR28259:SF1">
    <property type="entry name" value="FLUORIDE EXPORT PROTEIN 1-RELATED"/>
    <property type="match status" value="1"/>
</dbReference>
<accession>A0ABD5MHP0</accession>
<gene>
    <name evidence="8" type="primary">fluC</name>
    <name evidence="8" type="synonym">crcB</name>
    <name evidence="9" type="ORF">OS889_13960</name>
</gene>
<organism evidence="9 10">
    <name type="scientific">Halobellus rubicundus</name>
    <dbReference type="NCBI Taxonomy" id="2996466"/>
    <lineage>
        <taxon>Archaea</taxon>
        <taxon>Methanobacteriati</taxon>
        <taxon>Methanobacteriota</taxon>
        <taxon>Stenosarchaea group</taxon>
        <taxon>Halobacteria</taxon>
        <taxon>Halobacteriales</taxon>
        <taxon>Haloferacaceae</taxon>
        <taxon>Halobellus</taxon>
    </lineage>
</organism>
<keyword evidence="8" id="KW-0406">Ion transport</keyword>
<feature type="transmembrane region" description="Helical" evidence="8">
    <location>
        <begin position="85"/>
        <end position="110"/>
    </location>
</feature>
<sequence>MADRLVPVLVALGGFCGAVSRYLVGVAVPGPDPLGTLTANVLGSFVLAAAVGVVRSRRFRFFLATGLLSSFTTYSTFAVETAMLGPAWGVANVGLTYGLGFGAALAGLLIGRRFA</sequence>
<protein>
    <recommendedName>
        <fullName evidence="8">Fluoride-specific ion channel FluC</fullName>
    </recommendedName>
</protein>
<dbReference type="RefSeq" id="WP_372390750.1">
    <property type="nucleotide sequence ID" value="NZ_JBGNYA010000001.1"/>
</dbReference>
<feature type="transmembrane region" description="Helical" evidence="8">
    <location>
        <begin position="61"/>
        <end position="79"/>
    </location>
</feature>
<dbReference type="GO" id="GO:0140114">
    <property type="term" value="P:cellular detoxification of fluoride"/>
    <property type="evidence" value="ECO:0007669"/>
    <property type="project" value="UniProtKB-UniRule"/>
</dbReference>
<evidence type="ECO:0000256" key="4">
    <source>
        <dbReference type="ARBA" id="ARBA00022989"/>
    </source>
</evidence>
<keyword evidence="8" id="KW-0813">Transport</keyword>
<name>A0ABD5MHP0_9EURY</name>
<comment type="similarity">
    <text evidence="6 8">Belongs to the fluoride channel Fluc/FEX (TC 1.A.43) family.</text>
</comment>
<comment type="function">
    <text evidence="8">Fluoride-specific ion channel. Important for reducing fluoride concentration in the cell, thus reducing its toxicity.</text>
</comment>
<comment type="catalytic activity">
    <reaction evidence="7">
        <text>fluoride(in) = fluoride(out)</text>
        <dbReference type="Rhea" id="RHEA:76159"/>
        <dbReference type="ChEBI" id="CHEBI:17051"/>
    </reaction>
    <physiologicalReaction direction="left-to-right" evidence="7">
        <dbReference type="Rhea" id="RHEA:76160"/>
    </physiologicalReaction>
</comment>
<evidence type="ECO:0000256" key="7">
    <source>
        <dbReference type="ARBA" id="ARBA00035585"/>
    </source>
</evidence>
<dbReference type="Pfam" id="PF02537">
    <property type="entry name" value="CRCB"/>
    <property type="match status" value="1"/>
</dbReference>
<keyword evidence="4 8" id="KW-1133">Transmembrane helix</keyword>
<dbReference type="InterPro" id="IPR003691">
    <property type="entry name" value="FluC"/>
</dbReference>
<dbReference type="GO" id="GO:0005886">
    <property type="term" value="C:plasma membrane"/>
    <property type="evidence" value="ECO:0007669"/>
    <property type="project" value="UniProtKB-SubCell"/>
</dbReference>
<evidence type="ECO:0000313" key="10">
    <source>
        <dbReference type="Proteomes" id="UP001570511"/>
    </source>
</evidence>
<evidence type="ECO:0000256" key="6">
    <source>
        <dbReference type="ARBA" id="ARBA00035120"/>
    </source>
</evidence>
<keyword evidence="2 8" id="KW-1003">Cell membrane</keyword>
<dbReference type="PANTHER" id="PTHR28259">
    <property type="entry name" value="FLUORIDE EXPORT PROTEIN 1-RELATED"/>
    <property type="match status" value="1"/>
</dbReference>
<evidence type="ECO:0000256" key="5">
    <source>
        <dbReference type="ARBA" id="ARBA00023136"/>
    </source>
</evidence>
<feature type="transmembrane region" description="Helical" evidence="8">
    <location>
        <begin position="37"/>
        <end position="54"/>
    </location>
</feature>
<keyword evidence="8" id="KW-0407">Ion channel</keyword>
<comment type="subcellular location">
    <subcellularLocation>
        <location evidence="1 8">Cell membrane</location>
        <topology evidence="1 8">Multi-pass membrane protein</topology>
    </subcellularLocation>
</comment>
<keyword evidence="10" id="KW-1185">Reference proteome</keyword>
<dbReference type="AlphaFoldDB" id="A0ABD5MHP0"/>
<proteinExistence type="inferred from homology"/>